<evidence type="ECO:0000256" key="3">
    <source>
        <dbReference type="ARBA" id="ARBA00022723"/>
    </source>
</evidence>
<dbReference type="CDD" id="cd00431">
    <property type="entry name" value="cysteine_hydrolases"/>
    <property type="match status" value="1"/>
</dbReference>
<dbReference type="EMBL" id="JBIAMT010000009">
    <property type="protein sequence ID" value="MFF0501410.1"/>
    <property type="molecule type" value="Genomic_DNA"/>
</dbReference>
<keyword evidence="10" id="KW-1185">Reference proteome</keyword>
<protein>
    <recommendedName>
        <fullName evidence="6">nicotinamidase</fullName>
        <ecNumber evidence="6">3.5.1.19</ecNumber>
    </recommendedName>
    <alternativeName>
        <fullName evidence="7">Nicotinamide deamidase</fullName>
    </alternativeName>
</protein>
<dbReference type="Pfam" id="PF00857">
    <property type="entry name" value="Isochorismatase"/>
    <property type="match status" value="1"/>
</dbReference>
<dbReference type="EC" id="3.5.1.19" evidence="6"/>
<dbReference type="PANTHER" id="PTHR11080:SF2">
    <property type="entry name" value="LD05707P"/>
    <property type="match status" value="1"/>
</dbReference>
<dbReference type="PANTHER" id="PTHR11080">
    <property type="entry name" value="PYRAZINAMIDASE/NICOTINAMIDASE"/>
    <property type="match status" value="1"/>
</dbReference>
<keyword evidence="2" id="KW-0662">Pyridine nucleotide biosynthesis</keyword>
<evidence type="ECO:0000259" key="8">
    <source>
        <dbReference type="Pfam" id="PF00857"/>
    </source>
</evidence>
<accession>A0ABW6PE09</accession>
<comment type="pathway">
    <text evidence="5">Cofactor biosynthesis; nicotinate biosynthesis; nicotinate from nicotinamide: step 1/1.</text>
</comment>
<dbReference type="GO" id="GO:0016787">
    <property type="term" value="F:hydrolase activity"/>
    <property type="evidence" value="ECO:0007669"/>
    <property type="project" value="UniProtKB-KW"/>
</dbReference>
<reference evidence="9 10" key="1">
    <citation type="submission" date="2024-10" db="EMBL/GenBank/DDBJ databases">
        <title>The Natural Products Discovery Center: Release of the First 8490 Sequenced Strains for Exploring Actinobacteria Biosynthetic Diversity.</title>
        <authorList>
            <person name="Kalkreuter E."/>
            <person name="Kautsar S.A."/>
            <person name="Yang D."/>
            <person name="Bader C.D."/>
            <person name="Teijaro C.N."/>
            <person name="Fluegel L."/>
            <person name="Davis C.M."/>
            <person name="Simpson J.R."/>
            <person name="Lauterbach L."/>
            <person name="Steele A.D."/>
            <person name="Gui C."/>
            <person name="Meng S."/>
            <person name="Li G."/>
            <person name="Viehrig K."/>
            <person name="Ye F."/>
            <person name="Su P."/>
            <person name="Kiefer A.F."/>
            <person name="Nichols A."/>
            <person name="Cepeda A.J."/>
            <person name="Yan W."/>
            <person name="Fan B."/>
            <person name="Jiang Y."/>
            <person name="Adhikari A."/>
            <person name="Zheng C.-J."/>
            <person name="Schuster L."/>
            <person name="Cowan T.M."/>
            <person name="Smanski M.J."/>
            <person name="Chevrette M.G."/>
            <person name="De Carvalho L.P.S."/>
            <person name="Shen B."/>
        </authorList>
    </citation>
    <scope>NUCLEOTIDE SEQUENCE [LARGE SCALE GENOMIC DNA]</scope>
    <source>
        <strain evidence="9 10">NPDC004119</strain>
    </source>
</reference>
<gene>
    <name evidence="9" type="ORF">ACFYU5_33790</name>
</gene>
<proteinExistence type="inferred from homology"/>
<evidence type="ECO:0000256" key="6">
    <source>
        <dbReference type="ARBA" id="ARBA00039017"/>
    </source>
</evidence>
<dbReference type="Gene3D" id="3.40.50.850">
    <property type="entry name" value="Isochorismatase-like"/>
    <property type="match status" value="1"/>
</dbReference>
<comment type="caution">
    <text evidence="9">The sequence shown here is derived from an EMBL/GenBank/DDBJ whole genome shotgun (WGS) entry which is preliminary data.</text>
</comment>
<sequence length="179" mass="18447">MSDALIVVDMQNLFVDVVGTDGPRVVAAVNQQVAQAVESGRPVFYTRDFAPIDLPDGDPQHRTALHPGLDVRGTIVDKGPGKRGGFSAFVLGPVLEPQQPYGGGSLGPLAGLLRDSGAGSVTVVGIATDVCVAATARDAVRLGYEATVLVRAGAFVHAHPEGDRAALAELRDAGVTVIE</sequence>
<keyword evidence="4 9" id="KW-0378">Hydrolase</keyword>
<dbReference type="InterPro" id="IPR036380">
    <property type="entry name" value="Isochorismatase-like_sf"/>
</dbReference>
<dbReference type="RefSeq" id="WP_387401433.1">
    <property type="nucleotide sequence ID" value="NZ_JBIAMT010000009.1"/>
</dbReference>
<dbReference type="InterPro" id="IPR000868">
    <property type="entry name" value="Isochorismatase-like_dom"/>
</dbReference>
<comment type="similarity">
    <text evidence="1">Belongs to the isochorismatase family.</text>
</comment>
<evidence type="ECO:0000256" key="1">
    <source>
        <dbReference type="ARBA" id="ARBA00006336"/>
    </source>
</evidence>
<feature type="domain" description="Isochorismatase-like" evidence="8">
    <location>
        <begin position="4"/>
        <end position="178"/>
    </location>
</feature>
<evidence type="ECO:0000256" key="5">
    <source>
        <dbReference type="ARBA" id="ARBA00037900"/>
    </source>
</evidence>
<dbReference type="Proteomes" id="UP001601442">
    <property type="component" value="Unassembled WGS sequence"/>
</dbReference>
<dbReference type="InterPro" id="IPR052347">
    <property type="entry name" value="Isochorismatase_Nicotinamidase"/>
</dbReference>
<evidence type="ECO:0000313" key="10">
    <source>
        <dbReference type="Proteomes" id="UP001601442"/>
    </source>
</evidence>
<evidence type="ECO:0000313" key="9">
    <source>
        <dbReference type="EMBL" id="MFF0501410.1"/>
    </source>
</evidence>
<keyword evidence="3" id="KW-0479">Metal-binding</keyword>
<dbReference type="SUPFAM" id="SSF52499">
    <property type="entry name" value="Isochorismatase-like hydrolases"/>
    <property type="match status" value="1"/>
</dbReference>
<evidence type="ECO:0000256" key="7">
    <source>
        <dbReference type="ARBA" id="ARBA00043224"/>
    </source>
</evidence>
<evidence type="ECO:0000256" key="2">
    <source>
        <dbReference type="ARBA" id="ARBA00022642"/>
    </source>
</evidence>
<name>A0ABW6PE09_9NOCA</name>
<organism evidence="9 10">
    <name type="scientific">Nocardia aobensis</name>
    <dbReference type="NCBI Taxonomy" id="257277"/>
    <lineage>
        <taxon>Bacteria</taxon>
        <taxon>Bacillati</taxon>
        <taxon>Actinomycetota</taxon>
        <taxon>Actinomycetes</taxon>
        <taxon>Mycobacteriales</taxon>
        <taxon>Nocardiaceae</taxon>
        <taxon>Nocardia</taxon>
    </lineage>
</organism>
<evidence type="ECO:0000256" key="4">
    <source>
        <dbReference type="ARBA" id="ARBA00022801"/>
    </source>
</evidence>